<dbReference type="EMBL" id="ML769486">
    <property type="protein sequence ID" value="KAE9398184.1"/>
    <property type="molecule type" value="Genomic_DNA"/>
</dbReference>
<gene>
    <name evidence="1" type="ORF">BT96DRAFT_920955</name>
</gene>
<organism evidence="1 2">
    <name type="scientific">Gymnopus androsaceus JB14</name>
    <dbReference type="NCBI Taxonomy" id="1447944"/>
    <lineage>
        <taxon>Eukaryota</taxon>
        <taxon>Fungi</taxon>
        <taxon>Dikarya</taxon>
        <taxon>Basidiomycota</taxon>
        <taxon>Agaricomycotina</taxon>
        <taxon>Agaricomycetes</taxon>
        <taxon>Agaricomycetidae</taxon>
        <taxon>Agaricales</taxon>
        <taxon>Marasmiineae</taxon>
        <taxon>Omphalotaceae</taxon>
        <taxon>Gymnopus</taxon>
    </lineage>
</organism>
<name>A0A6A4HM92_9AGAR</name>
<sequence length="113" mass="12717">MKNGNETLPGIIRCNKEPLDCAIDGNVEYCWSGHEHNHCSVCQYSEETFRKWICAGDANLECWGKYFEDCWGIRSRQSLTGVTSLSSKGDSPGDQDLVDPEFPDLEEISFCDS</sequence>
<proteinExistence type="predicted"/>
<protein>
    <submittedName>
        <fullName evidence="1">Uncharacterized protein</fullName>
    </submittedName>
</protein>
<accession>A0A6A4HM92</accession>
<evidence type="ECO:0000313" key="1">
    <source>
        <dbReference type="EMBL" id="KAE9398184.1"/>
    </source>
</evidence>
<evidence type="ECO:0000313" key="2">
    <source>
        <dbReference type="Proteomes" id="UP000799118"/>
    </source>
</evidence>
<dbReference type="Proteomes" id="UP000799118">
    <property type="component" value="Unassembled WGS sequence"/>
</dbReference>
<reference evidence="1" key="1">
    <citation type="journal article" date="2019" name="Environ. Microbiol.">
        <title>Fungal ecological strategies reflected in gene transcription - a case study of two litter decomposers.</title>
        <authorList>
            <person name="Barbi F."/>
            <person name="Kohler A."/>
            <person name="Barry K."/>
            <person name="Baskaran P."/>
            <person name="Daum C."/>
            <person name="Fauchery L."/>
            <person name="Ihrmark K."/>
            <person name="Kuo A."/>
            <person name="LaButti K."/>
            <person name="Lipzen A."/>
            <person name="Morin E."/>
            <person name="Grigoriev I.V."/>
            <person name="Henrissat B."/>
            <person name="Lindahl B."/>
            <person name="Martin F."/>
        </authorList>
    </citation>
    <scope>NUCLEOTIDE SEQUENCE</scope>
    <source>
        <strain evidence="1">JB14</strain>
    </source>
</reference>
<keyword evidence="2" id="KW-1185">Reference proteome</keyword>
<dbReference type="AlphaFoldDB" id="A0A6A4HM92"/>